<keyword evidence="6" id="KW-0378">Hydrolase</keyword>
<evidence type="ECO:0000256" key="8">
    <source>
        <dbReference type="ARBA" id="ARBA00023049"/>
    </source>
</evidence>
<evidence type="ECO:0000256" key="10">
    <source>
        <dbReference type="ARBA" id="ARBA00093448"/>
    </source>
</evidence>
<dbReference type="Pfam" id="PF05951">
    <property type="entry name" value="Peptidase_M15_2"/>
    <property type="match status" value="1"/>
</dbReference>
<dbReference type="Proteomes" id="UP001279012">
    <property type="component" value="Unassembled WGS sequence"/>
</dbReference>
<sequence>NKAVELISGYRSLATNNHLRQHTSGVAKKSYHTRGQALDFRLVGTDLSKVRQVALRMKAGGVGYYPRSNFVHIDTGPVRSW</sequence>
<evidence type="ECO:0000313" key="12">
    <source>
        <dbReference type="EMBL" id="MDX7018460.1"/>
    </source>
</evidence>
<dbReference type="GO" id="GO:0008237">
    <property type="term" value="F:metallopeptidase activity"/>
    <property type="evidence" value="ECO:0007669"/>
    <property type="project" value="UniProtKB-KW"/>
</dbReference>
<dbReference type="InterPro" id="IPR009045">
    <property type="entry name" value="Zn_M74/Hedgehog-like"/>
</dbReference>
<evidence type="ECO:0000256" key="5">
    <source>
        <dbReference type="ARBA" id="ARBA00022729"/>
    </source>
</evidence>
<dbReference type="GO" id="GO:0006508">
    <property type="term" value="P:proteolysis"/>
    <property type="evidence" value="ECO:0007669"/>
    <property type="project" value="UniProtKB-KW"/>
</dbReference>
<dbReference type="PANTHER" id="PTHR37425">
    <property type="match status" value="1"/>
</dbReference>
<accession>A0AAW9EB48</accession>
<comment type="pathway">
    <text evidence="2">Cell wall biogenesis; cell wall polysaccharide biosynthesis.</text>
</comment>
<gene>
    <name evidence="12" type="ORF">SJ059_28980</name>
</gene>
<dbReference type="GO" id="GO:0071555">
    <property type="term" value="P:cell wall organization"/>
    <property type="evidence" value="ECO:0007669"/>
    <property type="project" value="UniProtKB-KW"/>
</dbReference>
<proteinExistence type="inferred from homology"/>
<evidence type="ECO:0000256" key="3">
    <source>
        <dbReference type="ARBA" id="ARBA00022670"/>
    </source>
</evidence>
<dbReference type="SUPFAM" id="SSF55166">
    <property type="entry name" value="Hedgehog/DD-peptidase"/>
    <property type="match status" value="1"/>
</dbReference>
<keyword evidence="4" id="KW-0479">Metal-binding</keyword>
<comment type="cofactor">
    <cofactor evidence="1">
        <name>Zn(2+)</name>
        <dbReference type="ChEBI" id="CHEBI:29105"/>
    </cofactor>
</comment>
<dbReference type="Gene3D" id="3.30.1380.10">
    <property type="match status" value="1"/>
</dbReference>
<evidence type="ECO:0000313" key="13">
    <source>
        <dbReference type="Proteomes" id="UP001279012"/>
    </source>
</evidence>
<protein>
    <recommendedName>
        <fullName evidence="11">Murein endopeptidase K</fullName>
    </recommendedName>
</protein>
<feature type="non-terminal residue" evidence="12">
    <location>
        <position position="1"/>
    </location>
</feature>
<organism evidence="12 13">
    <name type="scientific">Klebsiella aerogenes</name>
    <name type="common">Enterobacter aerogenes</name>
    <dbReference type="NCBI Taxonomy" id="548"/>
    <lineage>
        <taxon>Bacteria</taxon>
        <taxon>Pseudomonadati</taxon>
        <taxon>Pseudomonadota</taxon>
        <taxon>Gammaproteobacteria</taxon>
        <taxon>Enterobacterales</taxon>
        <taxon>Enterobacteriaceae</taxon>
        <taxon>Klebsiella/Raoultella group</taxon>
        <taxon>Klebsiella</taxon>
    </lineage>
</organism>
<evidence type="ECO:0000256" key="2">
    <source>
        <dbReference type="ARBA" id="ARBA00004776"/>
    </source>
</evidence>
<dbReference type="GO" id="GO:0046872">
    <property type="term" value="F:metal ion binding"/>
    <property type="evidence" value="ECO:0007669"/>
    <property type="project" value="UniProtKB-KW"/>
</dbReference>
<keyword evidence="8" id="KW-0482">Metalloprotease</keyword>
<evidence type="ECO:0000256" key="6">
    <source>
        <dbReference type="ARBA" id="ARBA00022801"/>
    </source>
</evidence>
<dbReference type="PANTHER" id="PTHR37425:SF1">
    <property type="entry name" value="OUTER MEMBRANE PROTEIN"/>
    <property type="match status" value="1"/>
</dbReference>
<comment type="caution">
    <text evidence="12">The sequence shown here is derived from an EMBL/GenBank/DDBJ whole genome shotgun (WGS) entry which is preliminary data.</text>
</comment>
<keyword evidence="9" id="KW-0961">Cell wall biogenesis/degradation</keyword>
<reference evidence="12" key="1">
    <citation type="submission" date="2023-11" db="EMBL/GenBank/DDBJ databases">
        <title>Detection of rare carbapenemases in Enterobacterales - comparison of two colorimetric and two CIM-based carbapenemase assays.</title>
        <authorList>
            <person name="Schaffarczyk L."/>
            <person name="Noster J."/>
            <person name="Stelzer Y."/>
            <person name="Sattler J."/>
            <person name="Gatermann S."/>
            <person name="Hamprecht A."/>
        </authorList>
    </citation>
    <scope>NUCLEOTIDE SEQUENCE</scope>
    <source>
        <strain evidence="12">CIM-Cont-037</strain>
    </source>
</reference>
<evidence type="ECO:0000256" key="7">
    <source>
        <dbReference type="ARBA" id="ARBA00022833"/>
    </source>
</evidence>
<dbReference type="AlphaFoldDB" id="A0AAW9EB48"/>
<dbReference type="InterPro" id="IPR010275">
    <property type="entry name" value="MepK"/>
</dbReference>
<evidence type="ECO:0000256" key="4">
    <source>
        <dbReference type="ARBA" id="ARBA00022723"/>
    </source>
</evidence>
<evidence type="ECO:0000256" key="1">
    <source>
        <dbReference type="ARBA" id="ARBA00001947"/>
    </source>
</evidence>
<keyword evidence="3" id="KW-0645">Protease</keyword>
<dbReference type="EMBL" id="JAWZZT010000945">
    <property type="protein sequence ID" value="MDX7018460.1"/>
    <property type="molecule type" value="Genomic_DNA"/>
</dbReference>
<keyword evidence="7" id="KW-0862">Zinc</keyword>
<evidence type="ECO:0000256" key="11">
    <source>
        <dbReference type="ARBA" id="ARBA00093666"/>
    </source>
</evidence>
<comment type="similarity">
    <text evidence="10">Belongs to the peptidase M15 family.</text>
</comment>
<evidence type="ECO:0000256" key="9">
    <source>
        <dbReference type="ARBA" id="ARBA00023316"/>
    </source>
</evidence>
<keyword evidence="5" id="KW-0732">Signal</keyword>
<name>A0AAW9EB48_KLEAE</name>